<reference evidence="2 3" key="1">
    <citation type="submission" date="2015-10" db="EMBL/GenBank/DDBJ databases">
        <title>Draft genomes sequences of Candida glabrata isolates 1A, 1B, 2A, 2B, 3A and 3B.</title>
        <authorList>
            <person name="Haavelsrud O.E."/>
            <person name="Gaustad P."/>
        </authorList>
    </citation>
    <scope>NUCLEOTIDE SEQUENCE [LARGE SCALE GENOMIC DNA]</scope>
    <source>
        <strain evidence="2">910700640</strain>
    </source>
</reference>
<name>A0A0W0CCM8_CANGB</name>
<dbReference type="PhylomeDB" id="A0A0W0CCM8"/>
<dbReference type="InterPro" id="IPR006721">
    <property type="entry name" value="ATP_synth_F1_esu_mt"/>
</dbReference>
<dbReference type="OMA" id="YTKYEKG"/>
<accession>A0A0W0CCM8</accession>
<comment type="caution">
    <text evidence="2">The sequence shown here is derived from an EMBL/GenBank/DDBJ whole genome shotgun (WGS) entry which is preliminary data.</text>
</comment>
<organism evidence="2 3">
    <name type="scientific">Candida glabrata</name>
    <name type="common">Yeast</name>
    <name type="synonym">Torulopsis glabrata</name>
    <dbReference type="NCBI Taxonomy" id="5478"/>
    <lineage>
        <taxon>Eukaryota</taxon>
        <taxon>Fungi</taxon>
        <taxon>Dikarya</taxon>
        <taxon>Ascomycota</taxon>
        <taxon>Saccharomycotina</taxon>
        <taxon>Saccharomycetes</taxon>
        <taxon>Saccharomycetales</taxon>
        <taxon>Saccharomycetaceae</taxon>
        <taxon>Nakaseomyces</taxon>
    </lineage>
</organism>
<gene>
    <name evidence="2" type="ORF">AO440_000043</name>
</gene>
<dbReference type="Proteomes" id="UP000054886">
    <property type="component" value="Unassembled WGS sequence"/>
</dbReference>
<protein>
    <submittedName>
        <fullName evidence="2">ATP synthase subunit epsilon, mitochondrial</fullName>
    </submittedName>
</protein>
<evidence type="ECO:0000313" key="2">
    <source>
        <dbReference type="EMBL" id="KTA96966.1"/>
    </source>
</evidence>
<evidence type="ECO:0000313" key="3">
    <source>
        <dbReference type="Proteomes" id="UP000054886"/>
    </source>
</evidence>
<dbReference type="Pfam" id="PF04627">
    <property type="entry name" value="ATP-synt_Eps"/>
    <property type="match status" value="1"/>
</dbReference>
<dbReference type="GO" id="GO:0042776">
    <property type="term" value="P:proton motive force-driven mitochondrial ATP synthesis"/>
    <property type="evidence" value="ECO:0007669"/>
    <property type="project" value="TreeGrafter"/>
</dbReference>
<dbReference type="PANTHER" id="PTHR12448:SF0">
    <property type="entry name" value="ATP SYNTHASE SUBUNIT EPSILON, MITOCHONDRIAL"/>
    <property type="match status" value="1"/>
</dbReference>
<comment type="similarity">
    <text evidence="1">Belongs to the eukaryotic ATPase epsilon family.</text>
</comment>
<dbReference type="AlphaFoldDB" id="A0A0W0CCM8"/>
<proteinExistence type="inferred from homology"/>
<dbReference type="VEuPathDB" id="FungiDB:CAGL0A01111g"/>
<dbReference type="VEuPathDB" id="FungiDB:GVI51_A00935"/>
<dbReference type="VEuPathDB" id="FungiDB:GWK60_A01001"/>
<dbReference type="CDD" id="cd12153">
    <property type="entry name" value="F1-ATPase_epsilon"/>
    <property type="match status" value="1"/>
</dbReference>
<dbReference type="Gene3D" id="1.10.1620.20">
    <property type="entry name" value="ATP synthase, F1 complex, epsilon subunit superfamily, mitochondrial"/>
    <property type="match status" value="1"/>
</dbReference>
<dbReference type="InterPro" id="IPR036742">
    <property type="entry name" value="ATP_synth_F1_esu_sf_mt"/>
</dbReference>
<dbReference type="PANTHER" id="PTHR12448">
    <property type="entry name" value="ATP SYNTHASE EPSILON CHAIN, MITOCHONDRIAL"/>
    <property type="match status" value="1"/>
</dbReference>
<dbReference type="GO" id="GO:0045259">
    <property type="term" value="C:proton-transporting ATP synthase complex"/>
    <property type="evidence" value="ECO:0007669"/>
    <property type="project" value="EnsemblFungi"/>
</dbReference>
<dbReference type="GO" id="GO:0046933">
    <property type="term" value="F:proton-transporting ATP synthase activity, rotational mechanism"/>
    <property type="evidence" value="ECO:0007669"/>
    <property type="project" value="EnsemblFungi"/>
</dbReference>
<evidence type="ECO:0000256" key="1">
    <source>
        <dbReference type="ARBA" id="ARBA00009502"/>
    </source>
</evidence>
<dbReference type="EMBL" id="LLZZ01000164">
    <property type="protein sequence ID" value="KTA96966.1"/>
    <property type="molecule type" value="Genomic_DNA"/>
</dbReference>
<sequence>MSAVANASTAWRKAGLSYSSFLAIAARTVRESLKKELQTPAVMGRGKTDAAYTKYEKGSPKSDPIPLQE</sequence>
<dbReference type="GO" id="GO:0016887">
    <property type="term" value="F:ATP hydrolysis activity"/>
    <property type="evidence" value="ECO:0007669"/>
    <property type="project" value="EnsemblFungi"/>
</dbReference>
<dbReference type="GO" id="GO:0005743">
    <property type="term" value="C:mitochondrial inner membrane"/>
    <property type="evidence" value="ECO:0007669"/>
    <property type="project" value="EnsemblFungi"/>
</dbReference>
<dbReference type="SUPFAM" id="SSF48690">
    <property type="entry name" value="Epsilon subunit of mitochondrial F1F0-ATP synthase"/>
    <property type="match status" value="1"/>
</dbReference>
<dbReference type="VEuPathDB" id="FungiDB:GW608_A00957"/>
<dbReference type="VEuPathDB" id="FungiDB:B1J91_A01111g"/>
<dbReference type="OrthoDB" id="269124at2759"/>